<dbReference type="SUPFAM" id="SSF52141">
    <property type="entry name" value="Uracil-DNA glycosylase-like"/>
    <property type="match status" value="1"/>
</dbReference>
<dbReference type="RefSeq" id="WP_322445121.1">
    <property type="nucleotide sequence ID" value="NZ_JAXOFX010000002.1"/>
</dbReference>
<dbReference type="Proteomes" id="UP001290455">
    <property type="component" value="Unassembled WGS sequence"/>
</dbReference>
<proteinExistence type="predicted"/>
<gene>
    <name evidence="1" type="ORF">SM124_04685</name>
</gene>
<keyword evidence="2" id="KW-1185">Reference proteome</keyword>
<keyword evidence="1" id="KW-0614">Plasmid</keyword>
<protein>
    <submittedName>
        <fullName evidence="1">Uncharacterized protein</fullName>
    </submittedName>
</protein>
<comment type="caution">
    <text evidence="1">The sequence shown here is derived from an EMBL/GenBank/DDBJ whole genome shotgun (WGS) entry which is preliminary data.</text>
</comment>
<organism evidence="1 2">
    <name type="scientific">Robertmurraya mangrovi</name>
    <dbReference type="NCBI Taxonomy" id="3098077"/>
    <lineage>
        <taxon>Bacteria</taxon>
        <taxon>Bacillati</taxon>
        <taxon>Bacillota</taxon>
        <taxon>Bacilli</taxon>
        <taxon>Bacillales</taxon>
        <taxon>Bacillaceae</taxon>
        <taxon>Robertmurraya</taxon>
    </lineage>
</organism>
<accession>A0ABU5IV61</accession>
<name>A0ABU5IV61_9BACI</name>
<dbReference type="EMBL" id="JAXOFX010000002">
    <property type="protein sequence ID" value="MDZ5471043.1"/>
    <property type="molecule type" value="Genomic_DNA"/>
</dbReference>
<dbReference type="InterPro" id="IPR036895">
    <property type="entry name" value="Uracil-DNA_glycosylase-like_sf"/>
</dbReference>
<sequence>MNNISAANYLSAISHLPIKEIYGKQELLTDDFLIEREGNFEIFYSPHNEYVNLSAKILILGITPGWTQMECAIRHTRQYMEEENDIQTIFKRVKRDCRFYGSMRKNLISMLDELKLNLFLPLSSTEDLFSERDYLIHTCSLIKYPLFVKQENYNGHSPSITQNIFIQKYVQNTLQTNILPLKNPLIIPLGKAVETILVKWIQASYIKQEQCLLGFPHPSGGNGHRIKQFNERKESFKQKLIQHFTSSTEVSNNIYI</sequence>
<evidence type="ECO:0000313" key="1">
    <source>
        <dbReference type="EMBL" id="MDZ5471043.1"/>
    </source>
</evidence>
<reference evidence="1 2" key="1">
    <citation type="submission" date="2023-11" db="EMBL/GenBank/DDBJ databases">
        <title>Bacillus jintuensis, isolated from a mudflat on the Beibu Gulf coast.</title>
        <authorList>
            <person name="Li M."/>
        </authorList>
    </citation>
    <scope>NUCLEOTIDE SEQUENCE [LARGE SCALE GENOMIC DNA]</scope>
    <source>
        <strain evidence="1 2">31A1R</strain>
        <plasmid evidence="1">unnamed</plasmid>
    </source>
</reference>
<geneLocation type="plasmid" evidence="1">
    <name>unnamed</name>
</geneLocation>
<evidence type="ECO:0000313" key="2">
    <source>
        <dbReference type="Proteomes" id="UP001290455"/>
    </source>
</evidence>